<dbReference type="GO" id="GO:0071978">
    <property type="term" value="P:bacterial-type flagellum-dependent swarming motility"/>
    <property type="evidence" value="ECO:0007669"/>
    <property type="project" value="InterPro"/>
</dbReference>
<dbReference type="eggNOG" id="COG1291">
    <property type="taxonomic scope" value="Bacteria"/>
</dbReference>
<evidence type="ECO:0000313" key="10">
    <source>
        <dbReference type="EMBL" id="ADL13140.1"/>
    </source>
</evidence>
<evidence type="ECO:0000259" key="9">
    <source>
        <dbReference type="Pfam" id="PF01618"/>
    </source>
</evidence>
<sequence>MDLDLATMGGLIVGALLIAGAIVLGGSPIIFISGTSFLMVVGGTLAAATVSYSFKHIQDLIGILKVAFYEQQTNPQEIISVLVSFAEKARREGLLALEDEANQLDDDFLQKGIQLVVDGTDSELVRSILETELAFLEERHATSRGIFETMGELSPAFGMMGTLVGLIQMLSKLENPENVGGGLATALITTFYGTVMANLVFIPLAKKLRMKSEEEILVKEVMIEGILSIQAGENPRIVEEKLKAFLSGAGREVLEEEEIEGEMAVENNVAP</sequence>
<feature type="transmembrane region" description="Helical" evidence="8">
    <location>
        <begin position="30"/>
        <end position="54"/>
    </location>
</feature>
<dbReference type="PANTHER" id="PTHR30433">
    <property type="entry name" value="CHEMOTAXIS PROTEIN MOTA"/>
    <property type="match status" value="1"/>
</dbReference>
<dbReference type="EMBL" id="CP002105">
    <property type="protein sequence ID" value="ADL13140.1"/>
    <property type="molecule type" value="Genomic_DNA"/>
</dbReference>
<reference evidence="10 11" key="1">
    <citation type="journal article" date="2010" name="Stand. Genomic Sci.">
        <title>Complete genome sequence of Acetohalobium arabaticum type strain (Z-7288).</title>
        <authorList>
            <person name="Sikorski J."/>
            <person name="Lapidus A."/>
            <person name="Chertkov O."/>
            <person name="Lucas S."/>
            <person name="Copeland A."/>
            <person name="Glavina Del Rio T."/>
            <person name="Nolan M."/>
            <person name="Tice H."/>
            <person name="Cheng J.F."/>
            <person name="Han C."/>
            <person name="Brambilla E."/>
            <person name="Pitluck S."/>
            <person name="Liolios K."/>
            <person name="Ivanova N."/>
            <person name="Mavromatis K."/>
            <person name="Mikhailova N."/>
            <person name="Pati A."/>
            <person name="Bruce D."/>
            <person name="Detter C."/>
            <person name="Tapia R."/>
            <person name="Goodwin L."/>
            <person name="Chen A."/>
            <person name="Palaniappan K."/>
            <person name="Land M."/>
            <person name="Hauser L."/>
            <person name="Chang Y.J."/>
            <person name="Jeffries C.D."/>
            <person name="Rohde M."/>
            <person name="Goker M."/>
            <person name="Spring S."/>
            <person name="Woyke T."/>
            <person name="Bristow J."/>
            <person name="Eisen J.A."/>
            <person name="Markowitz V."/>
            <person name="Hugenholtz P."/>
            <person name="Kyrpides N.C."/>
            <person name="Klenk H.P."/>
        </authorList>
    </citation>
    <scope>NUCLEOTIDE SEQUENCE [LARGE SCALE GENOMIC DNA]</scope>
    <source>
        <strain evidence="11">ATCC 49924 / DSM 5501 / Z-7288</strain>
    </source>
</reference>
<dbReference type="STRING" id="574087.Acear_1635"/>
<protein>
    <submittedName>
        <fullName evidence="10">MotA/TolQ/ExbB proton channel</fullName>
    </submittedName>
</protein>
<dbReference type="InterPro" id="IPR000540">
    <property type="entry name" value="Flag_MotA_CS"/>
</dbReference>
<dbReference type="PANTHER" id="PTHR30433:SF2">
    <property type="entry name" value="MOTILITY PROTEIN A"/>
    <property type="match status" value="1"/>
</dbReference>
<dbReference type="AlphaFoldDB" id="D9QRJ9"/>
<keyword evidence="3" id="KW-0813">Transport</keyword>
<gene>
    <name evidence="10" type="ordered locus">Acear_1635</name>
</gene>
<keyword evidence="11" id="KW-1185">Reference proteome</keyword>
<comment type="similarity">
    <text evidence="2">Belongs to the MotA family.</text>
</comment>
<keyword evidence="4" id="KW-1003">Cell membrane</keyword>
<dbReference type="InterPro" id="IPR047055">
    <property type="entry name" value="MotA-like"/>
</dbReference>
<dbReference type="Pfam" id="PF01618">
    <property type="entry name" value="MotA_ExbB"/>
    <property type="match status" value="1"/>
</dbReference>
<dbReference type="RefSeq" id="WP_013278585.1">
    <property type="nucleotide sequence ID" value="NC_014378.1"/>
</dbReference>
<keyword evidence="7 8" id="KW-0472">Membrane</keyword>
<feature type="transmembrane region" description="Helical" evidence="8">
    <location>
        <begin position="183"/>
        <end position="205"/>
    </location>
</feature>
<keyword evidence="6 8" id="KW-1133">Transmembrane helix</keyword>
<evidence type="ECO:0000256" key="6">
    <source>
        <dbReference type="ARBA" id="ARBA00022989"/>
    </source>
</evidence>
<evidence type="ECO:0000256" key="5">
    <source>
        <dbReference type="ARBA" id="ARBA00022692"/>
    </source>
</evidence>
<comment type="subcellular location">
    <subcellularLocation>
        <location evidence="1">Cell membrane</location>
        <topology evidence="1">Multi-pass membrane protein</topology>
    </subcellularLocation>
</comment>
<dbReference type="KEGG" id="aar:Acear_1635"/>
<organism evidence="10 11">
    <name type="scientific">Acetohalobium arabaticum (strain ATCC 49924 / DSM 5501 / Z-7288)</name>
    <dbReference type="NCBI Taxonomy" id="574087"/>
    <lineage>
        <taxon>Bacteria</taxon>
        <taxon>Bacillati</taxon>
        <taxon>Bacillota</taxon>
        <taxon>Clostridia</taxon>
        <taxon>Halanaerobiales</taxon>
        <taxon>Halobacteroidaceae</taxon>
        <taxon>Acetohalobium</taxon>
    </lineage>
</organism>
<accession>D9QRJ9</accession>
<evidence type="ECO:0000256" key="1">
    <source>
        <dbReference type="ARBA" id="ARBA00004651"/>
    </source>
</evidence>
<evidence type="ECO:0000256" key="7">
    <source>
        <dbReference type="ARBA" id="ARBA00023136"/>
    </source>
</evidence>
<feature type="domain" description="MotA/TolQ/ExbB proton channel" evidence="9">
    <location>
        <begin position="101"/>
        <end position="218"/>
    </location>
</feature>
<keyword evidence="5 8" id="KW-0812">Transmembrane</keyword>
<evidence type="ECO:0000256" key="8">
    <source>
        <dbReference type="SAM" id="Phobius"/>
    </source>
</evidence>
<name>D9QRJ9_ACEAZ</name>
<dbReference type="GO" id="GO:0005886">
    <property type="term" value="C:plasma membrane"/>
    <property type="evidence" value="ECO:0007669"/>
    <property type="project" value="UniProtKB-SubCell"/>
</dbReference>
<feature type="transmembrane region" description="Helical" evidence="8">
    <location>
        <begin position="153"/>
        <end position="171"/>
    </location>
</feature>
<evidence type="ECO:0000313" key="11">
    <source>
        <dbReference type="Proteomes" id="UP000001661"/>
    </source>
</evidence>
<dbReference type="HOGENOM" id="CLU_079895_1_0_9"/>
<feature type="transmembrane region" description="Helical" evidence="8">
    <location>
        <begin position="5"/>
        <end position="24"/>
    </location>
</feature>
<dbReference type="GO" id="GO:0006935">
    <property type="term" value="P:chemotaxis"/>
    <property type="evidence" value="ECO:0007669"/>
    <property type="project" value="InterPro"/>
</dbReference>
<dbReference type="OrthoDB" id="9806929at2"/>
<dbReference type="Proteomes" id="UP000001661">
    <property type="component" value="Chromosome"/>
</dbReference>
<dbReference type="InterPro" id="IPR002898">
    <property type="entry name" value="MotA_ExbB_proton_chnl"/>
</dbReference>
<proteinExistence type="inferred from homology"/>
<evidence type="ECO:0000256" key="4">
    <source>
        <dbReference type="ARBA" id="ARBA00022475"/>
    </source>
</evidence>
<evidence type="ECO:0000256" key="3">
    <source>
        <dbReference type="ARBA" id="ARBA00022448"/>
    </source>
</evidence>
<evidence type="ECO:0000256" key="2">
    <source>
        <dbReference type="ARBA" id="ARBA00008038"/>
    </source>
</evidence>
<dbReference type="PROSITE" id="PS01307">
    <property type="entry name" value="MOTA"/>
    <property type="match status" value="1"/>
</dbReference>